<feature type="repeat" description="PPR" evidence="3">
    <location>
        <begin position="303"/>
        <end position="337"/>
    </location>
</feature>
<evidence type="ECO:0000313" key="5">
    <source>
        <dbReference type="Proteomes" id="UP000825935"/>
    </source>
</evidence>
<comment type="similarity">
    <text evidence="2">Belongs to the PPR family. PCMP-E subfamily.</text>
</comment>
<dbReference type="FunFam" id="1.25.40.10:FF:000031">
    <property type="entry name" value="Pentatricopeptide repeat-containing protein mitochondrial"/>
    <property type="match status" value="2"/>
</dbReference>
<feature type="repeat" description="PPR" evidence="3">
    <location>
        <begin position="505"/>
        <end position="539"/>
    </location>
</feature>
<comment type="caution">
    <text evidence="4">The sequence shown here is derived from an EMBL/GenBank/DDBJ whole genome shotgun (WGS) entry which is preliminary data.</text>
</comment>
<dbReference type="AlphaFoldDB" id="A0A8T2R1M8"/>
<feature type="repeat" description="PPR" evidence="3">
    <location>
        <begin position="202"/>
        <end position="236"/>
    </location>
</feature>
<dbReference type="NCBIfam" id="TIGR00756">
    <property type="entry name" value="PPR"/>
    <property type="match status" value="7"/>
</dbReference>
<dbReference type="GO" id="GO:0009451">
    <property type="term" value="P:RNA modification"/>
    <property type="evidence" value="ECO:0007669"/>
    <property type="project" value="InterPro"/>
</dbReference>
<name>A0A8T2R1M8_CERRI</name>
<feature type="repeat" description="PPR" evidence="3">
    <location>
        <begin position="404"/>
        <end position="438"/>
    </location>
</feature>
<feature type="repeat" description="PPR" evidence="3">
    <location>
        <begin position="439"/>
        <end position="473"/>
    </location>
</feature>
<dbReference type="EMBL" id="CM035435">
    <property type="protein sequence ID" value="KAH7289640.1"/>
    <property type="molecule type" value="Genomic_DNA"/>
</dbReference>
<dbReference type="FunFam" id="1.25.40.10:FF:000205">
    <property type="entry name" value="Pentatricopeptide repeat-containing protein, mitochondrial"/>
    <property type="match status" value="1"/>
</dbReference>
<dbReference type="PROSITE" id="PS51375">
    <property type="entry name" value="PPR"/>
    <property type="match status" value="7"/>
</dbReference>
<dbReference type="OrthoDB" id="1879995at2759"/>
<evidence type="ECO:0000256" key="3">
    <source>
        <dbReference type="PROSITE-ProRule" id="PRU00708"/>
    </source>
</evidence>
<dbReference type="GO" id="GO:0003723">
    <property type="term" value="F:RNA binding"/>
    <property type="evidence" value="ECO:0007669"/>
    <property type="project" value="InterPro"/>
</dbReference>
<keyword evidence="5" id="KW-1185">Reference proteome</keyword>
<dbReference type="OMA" id="ERECQGA"/>
<dbReference type="InterPro" id="IPR011990">
    <property type="entry name" value="TPR-like_helical_dom_sf"/>
</dbReference>
<accession>A0A8T2R1M8</accession>
<proteinExistence type="inferred from homology"/>
<evidence type="ECO:0008006" key="6">
    <source>
        <dbReference type="Google" id="ProtNLM"/>
    </source>
</evidence>
<dbReference type="Proteomes" id="UP000825935">
    <property type="component" value="Chromosome 30"/>
</dbReference>
<evidence type="ECO:0000313" key="4">
    <source>
        <dbReference type="EMBL" id="KAH7289641.1"/>
    </source>
</evidence>
<dbReference type="GO" id="GO:0005739">
    <property type="term" value="C:mitochondrion"/>
    <property type="evidence" value="ECO:0007669"/>
    <property type="project" value="UniProtKB-ARBA"/>
</dbReference>
<gene>
    <name evidence="4" type="ORF">KP509_30G012500</name>
</gene>
<organism evidence="4 5">
    <name type="scientific">Ceratopteris richardii</name>
    <name type="common">Triangle waterfern</name>
    <dbReference type="NCBI Taxonomy" id="49495"/>
    <lineage>
        <taxon>Eukaryota</taxon>
        <taxon>Viridiplantae</taxon>
        <taxon>Streptophyta</taxon>
        <taxon>Embryophyta</taxon>
        <taxon>Tracheophyta</taxon>
        <taxon>Polypodiopsida</taxon>
        <taxon>Polypodiidae</taxon>
        <taxon>Polypodiales</taxon>
        <taxon>Pteridineae</taxon>
        <taxon>Pteridaceae</taxon>
        <taxon>Parkerioideae</taxon>
        <taxon>Ceratopteris</taxon>
    </lineage>
</organism>
<dbReference type="EMBL" id="CM035435">
    <property type="protein sequence ID" value="KAH7289641.1"/>
    <property type="molecule type" value="Genomic_DNA"/>
</dbReference>
<dbReference type="Pfam" id="PF01535">
    <property type="entry name" value="PPR"/>
    <property type="match status" value="4"/>
</dbReference>
<feature type="repeat" description="PPR" evidence="3">
    <location>
        <begin position="102"/>
        <end position="136"/>
    </location>
</feature>
<dbReference type="InterPro" id="IPR046960">
    <property type="entry name" value="PPR_At4g14850-like_plant"/>
</dbReference>
<dbReference type="FunFam" id="1.25.40.10:FF:000381">
    <property type="entry name" value="Pentatricopeptide repeat-containing protein"/>
    <property type="match status" value="1"/>
</dbReference>
<reference evidence="4" key="1">
    <citation type="submission" date="2021-08" db="EMBL/GenBank/DDBJ databases">
        <title>WGS assembly of Ceratopteris richardii.</title>
        <authorList>
            <person name="Marchant D.B."/>
            <person name="Chen G."/>
            <person name="Jenkins J."/>
            <person name="Shu S."/>
            <person name="Leebens-Mack J."/>
            <person name="Grimwood J."/>
            <person name="Schmutz J."/>
            <person name="Soltis P."/>
            <person name="Soltis D."/>
            <person name="Chen Z.-H."/>
        </authorList>
    </citation>
    <scope>NUCLEOTIDE SEQUENCE</scope>
    <source>
        <strain evidence="4">Whitten #5841</strain>
        <tissue evidence="4">Leaf</tissue>
    </source>
</reference>
<keyword evidence="1" id="KW-0677">Repeat</keyword>
<protein>
    <recommendedName>
        <fullName evidence="6">Pentatricopeptide repeat-containing protein</fullName>
    </recommendedName>
</protein>
<dbReference type="InterPro" id="IPR002885">
    <property type="entry name" value="PPR_rpt"/>
</dbReference>
<dbReference type="FunFam" id="1.25.40.10:FF:000090">
    <property type="entry name" value="Pentatricopeptide repeat-containing protein, chloroplastic"/>
    <property type="match status" value="1"/>
</dbReference>
<sequence length="683" mass="75927">MFNASVWFFIYIEALRSQKVSRRTFQTLSVTNSSAVRSILLRGLKDTSERKSLEDGKQIHDEVIQSGLSEDEIMSSAIVNMYINCGNLADACKAFQHVHITNVAAWNVMIEGYSKCSLYKEAISLFWRLKKSGIKPTKITYLNVLKACTESESLEEGTAVHKALTEDIKSDIFLDSVLIGMYAKCGCIDKGRQLFDKMRERDVVAWNVIIGGYAESGKIDEAIYLFKEMQKQLVLPDSITYVNLLKACTNAVSLEVGQDVHSHMVKCGVSISVFYGSSLVDMYVKCGSVRDAQVVFDTLPSRDVVLYNVMIAGYAQERLGLEAFKLLSKIESEGMQPDRVTFLCLLKVCIGMSSLDLGKHVHLHIILHGYGLDTKVMNTVIDMYAKCGGIVQARQVFDIIPKNSVVTWTAMIGCYVHHRQFQEAFDLFWKMQAENLQLNEGAYVTILKACAQTGALDQGLKVHKLIRKTGFLSTILVESALIDMYCKCGSVKRARRVFDHMAQHDAISWTSMLTGYAQHGYGAEALEITNKMLEGGFKLDRITALAILSACNHIGQVDEALCFFYSMAEGYGMIPSAEHYACMVDLLGKAGHLDEVGDLLNKMPRQPNAMAWTASLGACGVHGNMELAKFISESLHSVEPRSTAAFVLLSNVCAQSKIEDNILIQRYLGEIETLTDDTAYTYS</sequence>
<evidence type="ECO:0000256" key="1">
    <source>
        <dbReference type="ARBA" id="ARBA00022737"/>
    </source>
</evidence>
<dbReference type="Pfam" id="PF13041">
    <property type="entry name" value="PPR_2"/>
    <property type="match status" value="4"/>
</dbReference>
<dbReference type="SUPFAM" id="SSF48452">
    <property type="entry name" value="TPR-like"/>
    <property type="match status" value="1"/>
</dbReference>
<dbReference type="Gene3D" id="1.25.40.10">
    <property type="entry name" value="Tetratricopeptide repeat domain"/>
    <property type="match status" value="5"/>
</dbReference>
<dbReference type="PANTHER" id="PTHR47926">
    <property type="entry name" value="PENTATRICOPEPTIDE REPEAT-CONTAINING PROTEIN"/>
    <property type="match status" value="1"/>
</dbReference>
<feature type="repeat" description="PPR" evidence="3">
    <location>
        <begin position="171"/>
        <end position="201"/>
    </location>
</feature>
<evidence type="ECO:0000256" key="2">
    <source>
        <dbReference type="ARBA" id="ARBA00061659"/>
    </source>
</evidence>